<accession>A0A0P1FIJ9</accession>
<sequence>MRRAAVVLAVLTAGMIAPPARAADCRLALVLALDVSSSVSKAEDGLQRRGMAAALLAPEVETAFFAAPAPVALAVYEWSGRSNQKLLLDWVLISTPADLFAVAERLGRSNRSTRDFPTALGHALGYGATLLQRGPECLFRTLDISGDGENNEGFGPQQAYSAFPFAGVVVNGLVIEVPGESHDTPIVPYFRDHVLHGPGAFLQIAAGYEDYETALRRKLERELAPMITGMLEPAQ</sequence>
<keyword evidence="1" id="KW-0732">Signal</keyword>
<protein>
    <recommendedName>
        <fullName evidence="4">von Willebrand factor type A domain protein</fullName>
    </recommendedName>
</protein>
<evidence type="ECO:0000313" key="3">
    <source>
        <dbReference type="Proteomes" id="UP000051587"/>
    </source>
</evidence>
<dbReference type="STRING" id="53501.SAMN04488043_101128"/>
<gene>
    <name evidence="2" type="ORF">TG4357_03132</name>
</gene>
<evidence type="ECO:0000313" key="2">
    <source>
        <dbReference type="EMBL" id="CUH67657.1"/>
    </source>
</evidence>
<dbReference type="RefSeq" id="WP_058263809.1">
    <property type="nucleotide sequence ID" value="NZ_CP051181.1"/>
</dbReference>
<dbReference type="InterPro" id="IPR010607">
    <property type="entry name" value="DUF1194"/>
</dbReference>
<dbReference type="Proteomes" id="UP000051587">
    <property type="component" value="Unassembled WGS sequence"/>
</dbReference>
<name>A0A0P1FIJ9_THAGE</name>
<evidence type="ECO:0000256" key="1">
    <source>
        <dbReference type="SAM" id="SignalP"/>
    </source>
</evidence>
<evidence type="ECO:0008006" key="4">
    <source>
        <dbReference type="Google" id="ProtNLM"/>
    </source>
</evidence>
<dbReference type="AlphaFoldDB" id="A0A0P1FIJ9"/>
<dbReference type="SUPFAM" id="SSF53300">
    <property type="entry name" value="vWA-like"/>
    <property type="match status" value="1"/>
</dbReference>
<dbReference type="Pfam" id="PF06707">
    <property type="entry name" value="DUF1194"/>
    <property type="match status" value="1"/>
</dbReference>
<keyword evidence="3" id="KW-1185">Reference proteome</keyword>
<feature type="signal peptide" evidence="1">
    <location>
        <begin position="1"/>
        <end position="22"/>
    </location>
</feature>
<dbReference type="InterPro" id="IPR036465">
    <property type="entry name" value="vWFA_dom_sf"/>
</dbReference>
<proteinExistence type="predicted"/>
<dbReference type="OrthoDB" id="9792179at2"/>
<organism evidence="2 3">
    <name type="scientific">Thalassovita gelatinovora</name>
    <name type="common">Thalassobius gelatinovorus</name>
    <dbReference type="NCBI Taxonomy" id="53501"/>
    <lineage>
        <taxon>Bacteria</taxon>
        <taxon>Pseudomonadati</taxon>
        <taxon>Pseudomonadota</taxon>
        <taxon>Alphaproteobacteria</taxon>
        <taxon>Rhodobacterales</taxon>
        <taxon>Roseobacteraceae</taxon>
        <taxon>Thalassovita</taxon>
    </lineage>
</organism>
<feature type="chain" id="PRO_5006062628" description="von Willebrand factor type A domain protein" evidence="1">
    <location>
        <begin position="23"/>
        <end position="235"/>
    </location>
</feature>
<dbReference type="EMBL" id="CYSA01000026">
    <property type="protein sequence ID" value="CUH67657.1"/>
    <property type="molecule type" value="Genomic_DNA"/>
</dbReference>
<reference evidence="2 3" key="1">
    <citation type="submission" date="2015-09" db="EMBL/GenBank/DDBJ databases">
        <authorList>
            <consortium name="Swine Surveillance"/>
        </authorList>
    </citation>
    <scope>NUCLEOTIDE SEQUENCE [LARGE SCALE GENOMIC DNA]</scope>
    <source>
        <strain evidence="2 3">CECT 4357</strain>
    </source>
</reference>